<proteinExistence type="predicted"/>
<feature type="chain" id="PRO_5046062763" description="Nuclear transport factor 2 family protein" evidence="1">
    <location>
        <begin position="21"/>
        <end position="129"/>
    </location>
</feature>
<keyword evidence="1" id="KW-0732">Signal</keyword>
<accession>A0ABN6FVB8</accession>
<name>A0ABN6FVB8_9GAMM</name>
<dbReference type="EMBL" id="AP024545">
    <property type="protein sequence ID" value="BCT93682.1"/>
    <property type="molecule type" value="Genomic_DNA"/>
</dbReference>
<sequence length="129" mass="13980">MTRLLFLTAWLVLPIGQAHASGLPLPKDAKRTIAAVHAAAESKDVRALRKLMKTDFVWSFGGYGSADQAIQAWQESPAQLKELARVTSLACSYVDPGIVQCPPDAGMDPRAGFEKGKSGWRMTYFVAGD</sequence>
<reference evidence="2 3" key="1">
    <citation type="submission" date="2021-03" db="EMBL/GenBank/DDBJ databases">
        <title>Complete Genome Sequences of Two Lysobacter Strains Isolated from Sea Water (Lysobacter caseinilyticus) and Soil (Lysobacter helvus) in South Korea.</title>
        <authorList>
            <person name="Watanabe Y."/>
            <person name="Arakawa K."/>
        </authorList>
    </citation>
    <scope>NUCLEOTIDE SEQUENCE [LARGE SCALE GENOMIC DNA]</scope>
    <source>
        <strain evidence="2 3">KVB24</strain>
    </source>
</reference>
<evidence type="ECO:0008006" key="4">
    <source>
        <dbReference type="Google" id="ProtNLM"/>
    </source>
</evidence>
<evidence type="ECO:0000313" key="2">
    <source>
        <dbReference type="EMBL" id="BCT93682.1"/>
    </source>
</evidence>
<evidence type="ECO:0000256" key="1">
    <source>
        <dbReference type="SAM" id="SignalP"/>
    </source>
</evidence>
<protein>
    <recommendedName>
        <fullName evidence="4">Nuclear transport factor 2 family protein</fullName>
    </recommendedName>
</protein>
<organism evidence="2 3">
    <name type="scientific">Noviluteimonas caseinilytica</name>
    <dbReference type="NCBI Taxonomy" id="2675101"/>
    <lineage>
        <taxon>Bacteria</taxon>
        <taxon>Pseudomonadati</taxon>
        <taxon>Pseudomonadota</taxon>
        <taxon>Gammaproteobacteria</taxon>
        <taxon>Lysobacterales</taxon>
        <taxon>Lysobacteraceae</taxon>
        <taxon>Noviluteimonas</taxon>
    </lineage>
</organism>
<feature type="signal peptide" evidence="1">
    <location>
        <begin position="1"/>
        <end position="20"/>
    </location>
</feature>
<gene>
    <name evidence="2" type="ORF">LYSCAS_27060</name>
</gene>
<evidence type="ECO:0000313" key="3">
    <source>
        <dbReference type="Proteomes" id="UP000681317"/>
    </source>
</evidence>
<keyword evidence="3" id="KW-1185">Reference proteome</keyword>
<dbReference type="Proteomes" id="UP000681317">
    <property type="component" value="Chromosome"/>
</dbReference>